<evidence type="ECO:0000313" key="1">
    <source>
        <dbReference type="EMBL" id="MFC7090989.1"/>
    </source>
</evidence>
<keyword evidence="2" id="KW-1185">Reference proteome</keyword>
<protein>
    <recommendedName>
        <fullName evidence="3">Phage protein</fullName>
    </recommendedName>
</protein>
<dbReference type="Pfam" id="PF24072">
    <property type="entry name" value="T7_gp14"/>
    <property type="match status" value="1"/>
</dbReference>
<dbReference type="EMBL" id="JBHSZP010000031">
    <property type="protein sequence ID" value="MFC7090989.1"/>
    <property type="molecule type" value="Genomic_DNA"/>
</dbReference>
<dbReference type="RefSeq" id="WP_346061890.1">
    <property type="nucleotide sequence ID" value="NZ_BAAADR010000005.1"/>
</dbReference>
<evidence type="ECO:0008006" key="3">
    <source>
        <dbReference type="Google" id="ProtNLM"/>
    </source>
</evidence>
<dbReference type="Proteomes" id="UP001596411">
    <property type="component" value="Unassembled WGS sequence"/>
</dbReference>
<dbReference type="InterPro" id="IPR038996">
    <property type="entry name" value="Gp14"/>
</dbReference>
<sequence>MCEPTTLAYIAGGLQLAQGVAGYQQARAQGKYQQAVAEQNARAQEQQAQDARARGVVAGEEQRDRARQVGARQATGLAASGLDISSGTSLDLFAETATLGEYDAQVAENNAYREAFGFQTRAAESRASGRNARQAGRNRAFGTLLTSGASAANSFSTAYGG</sequence>
<evidence type="ECO:0000313" key="2">
    <source>
        <dbReference type="Proteomes" id="UP001596411"/>
    </source>
</evidence>
<comment type="caution">
    <text evidence="1">The sequence shown here is derived from an EMBL/GenBank/DDBJ whole genome shotgun (WGS) entry which is preliminary data.</text>
</comment>
<name>A0ABW2F1A8_9GAMM</name>
<proteinExistence type="predicted"/>
<accession>A0ABW2F1A8</accession>
<reference evidence="2" key="1">
    <citation type="journal article" date="2019" name="Int. J. Syst. Evol. Microbiol.">
        <title>The Global Catalogue of Microorganisms (GCM) 10K type strain sequencing project: providing services to taxonomists for standard genome sequencing and annotation.</title>
        <authorList>
            <consortium name="The Broad Institute Genomics Platform"/>
            <consortium name="The Broad Institute Genome Sequencing Center for Infectious Disease"/>
            <person name="Wu L."/>
            <person name="Ma J."/>
        </authorList>
    </citation>
    <scope>NUCLEOTIDE SEQUENCE [LARGE SCALE GENOMIC DNA]</scope>
    <source>
        <strain evidence="2">CGMCC 1.13666</strain>
    </source>
</reference>
<organism evidence="1 2">
    <name type="scientific">Halomonas salifodinae</name>
    <dbReference type="NCBI Taxonomy" id="438745"/>
    <lineage>
        <taxon>Bacteria</taxon>
        <taxon>Pseudomonadati</taxon>
        <taxon>Pseudomonadota</taxon>
        <taxon>Gammaproteobacteria</taxon>
        <taxon>Oceanospirillales</taxon>
        <taxon>Halomonadaceae</taxon>
        <taxon>Halomonas</taxon>
    </lineage>
</organism>
<gene>
    <name evidence="1" type="ORF">ACFQH5_15670</name>
</gene>